<dbReference type="Proteomes" id="UP000830395">
    <property type="component" value="Chromosome 2"/>
</dbReference>
<sequence>MDVEWKRVVVPLLCAAGVSVFLLKWTEQQKVKRKLQRAREKREKELEQAEKAVSCFKTQNAGVDLNAIVTLPLAELSQRIRGGSLQPDAVLHAYMEKALEVNRKLNCSTAVLMESLKQLEDIKSHKDGLLYGIPVSIKDNLNYEGYDSSCGVLTKLDVPAVKDSVVVSVLKKQGAIPFIKTNIPQGLLNYECSNPIYGRTVNPCNLEKTCGGSSGGEAALIAGGGSILGLGTDIGGSIRIPAAFCGICGLKPTSNRISYECSNPIYGRTVNPCNLEKTCGGSSGGEGALIAGGGSILGLGTDIGGSIRIPAAFCGICGLKPTSNRISVHGLSSCVKGVKTALSAVGPMARDVESLALCMRALLCTDMFTLDPTVPPIPFNQQVYESSEPLRIGYYENDGYQQPSPSMSRALRETKELLEKAGHTLIPFSPPRIFTAFHEFVARGSLADGAVTLLKHFKEGPVDPGLQHQASHWGLPKFMKKMISLLLRPIYPRMAAAIHATCGVSSPADLWNQHKEVEDYIHETLAEWRQLELDVLLCPMLGPAYSFNYTGKLSGPLSYTALYNVLNFPVGVVPVTEVTAEDEDQLKHYRGNFGDIWDKLFVKAIRGGVGLPIAVQCVALPWQDEMCLRLMREVEELCAKNKRSNTHH</sequence>
<proteinExistence type="predicted"/>
<comment type="caution">
    <text evidence="1">The sequence shown here is derived from an EMBL/GenBank/DDBJ whole genome shotgun (WGS) entry which is preliminary data.</text>
</comment>
<organism evidence="1 2">
    <name type="scientific">Pangasius djambal</name>
    <dbReference type="NCBI Taxonomy" id="1691987"/>
    <lineage>
        <taxon>Eukaryota</taxon>
        <taxon>Metazoa</taxon>
        <taxon>Chordata</taxon>
        <taxon>Craniata</taxon>
        <taxon>Vertebrata</taxon>
        <taxon>Euteleostomi</taxon>
        <taxon>Actinopterygii</taxon>
        <taxon>Neopterygii</taxon>
        <taxon>Teleostei</taxon>
        <taxon>Ostariophysi</taxon>
        <taxon>Siluriformes</taxon>
        <taxon>Pangasiidae</taxon>
        <taxon>Pangasius</taxon>
    </lineage>
</organism>
<accession>A0ACC5Y1J0</accession>
<protein>
    <submittedName>
        <fullName evidence="1">Uncharacterized protein</fullName>
    </submittedName>
</protein>
<reference evidence="1" key="1">
    <citation type="submission" date="2020-02" db="EMBL/GenBank/DDBJ databases">
        <title>Genome sequencing of the panga catfish, Pangasius djambal.</title>
        <authorList>
            <person name="Wen M."/>
            <person name="Zahm M."/>
            <person name="Roques C."/>
            <person name="Cabau C."/>
            <person name="Klopp C."/>
            <person name="Donnadieu C."/>
            <person name="Jouanno E."/>
            <person name="Avarre J.-C."/>
            <person name="Campet M."/>
            <person name="Ha T."/>
            <person name="Dugue R."/>
            <person name="Lampietro C."/>
            <person name="Louis A."/>
            <person name="Herpin A."/>
            <person name="Echchiki A."/>
            <person name="Berthelot C."/>
            <person name="Parey E."/>
            <person name="Roest-Crollius H."/>
            <person name="Braasch I."/>
            <person name="Postlethwait J.H."/>
            <person name="Bobe J."/>
            <person name="Montfort J."/>
            <person name="Bouchez O."/>
            <person name="Begum T."/>
            <person name="Schartl M."/>
            <person name="Gustiano R."/>
            <person name="Guiguen Y."/>
        </authorList>
    </citation>
    <scope>NUCLEOTIDE SEQUENCE</scope>
    <source>
        <strain evidence="1">Pdj_M5554</strain>
    </source>
</reference>
<name>A0ACC5Y1J0_9TELE</name>
<evidence type="ECO:0000313" key="2">
    <source>
        <dbReference type="Proteomes" id="UP000830395"/>
    </source>
</evidence>
<gene>
    <name evidence="1" type="ORF">PDJAM_G00103200</name>
</gene>
<dbReference type="EMBL" id="CM040976">
    <property type="protein sequence ID" value="MCJ8729202.1"/>
    <property type="molecule type" value="Genomic_DNA"/>
</dbReference>
<evidence type="ECO:0000313" key="1">
    <source>
        <dbReference type="EMBL" id="MCJ8729202.1"/>
    </source>
</evidence>
<keyword evidence="2" id="KW-1185">Reference proteome</keyword>